<evidence type="ECO:0000256" key="1">
    <source>
        <dbReference type="ARBA" id="ARBA00009080"/>
    </source>
</evidence>
<dbReference type="InterPro" id="IPR015815">
    <property type="entry name" value="HIBADH-related"/>
</dbReference>
<dbReference type="OMA" id="TPVAIRW"/>
<dbReference type="AlphaFoldDB" id="A0A0M3QIN0"/>
<comment type="similarity">
    <text evidence="1">Belongs to the HIBADH-related family.</text>
</comment>
<dbReference type="Gene3D" id="3.40.50.720">
    <property type="entry name" value="NAD(P)-binding Rossmann-like Domain"/>
    <property type="match status" value="1"/>
</dbReference>
<dbReference type="GeneID" id="97235692"/>
<dbReference type="PANTHER" id="PTHR43580:SF2">
    <property type="entry name" value="CYTOKINE-LIKE NUCLEAR FACTOR N-PAC"/>
    <property type="match status" value="1"/>
</dbReference>
<dbReference type="SUPFAM" id="SSF51735">
    <property type="entry name" value="NAD(P)-binding Rossmann-fold domains"/>
    <property type="match status" value="1"/>
</dbReference>
<dbReference type="PANTHER" id="PTHR43580">
    <property type="entry name" value="OXIDOREDUCTASE GLYR1-RELATED"/>
    <property type="match status" value="1"/>
</dbReference>
<dbReference type="GO" id="GO:0000785">
    <property type="term" value="C:chromatin"/>
    <property type="evidence" value="ECO:0007669"/>
    <property type="project" value="TreeGrafter"/>
</dbReference>
<name>A0A0M3QIN0_STRPR</name>
<dbReference type="GO" id="GO:0003677">
    <property type="term" value="F:DNA binding"/>
    <property type="evidence" value="ECO:0007669"/>
    <property type="project" value="TreeGrafter"/>
</dbReference>
<organism evidence="5">
    <name type="scientific">Streptomyces pristinaespiralis</name>
    <dbReference type="NCBI Taxonomy" id="38300"/>
    <lineage>
        <taxon>Bacteria</taxon>
        <taxon>Bacillati</taxon>
        <taxon>Actinomycetota</taxon>
        <taxon>Actinomycetes</taxon>
        <taxon>Kitasatosporales</taxon>
        <taxon>Streptomycetaceae</taxon>
        <taxon>Streptomyces</taxon>
    </lineage>
</organism>
<dbReference type="Gene3D" id="1.10.1040.10">
    <property type="entry name" value="N-(1-d-carboxylethyl)-l-norvaline Dehydrogenase, domain 2"/>
    <property type="match status" value="1"/>
</dbReference>
<feature type="domain" description="6-phosphogluconate dehydrogenase NADP-binding" evidence="3">
    <location>
        <begin position="16"/>
        <end position="165"/>
    </location>
</feature>
<dbReference type="Pfam" id="PF03446">
    <property type="entry name" value="NAD_binding_2"/>
    <property type="match status" value="1"/>
</dbReference>
<dbReference type="GO" id="GO:0050661">
    <property type="term" value="F:NADP binding"/>
    <property type="evidence" value="ECO:0007669"/>
    <property type="project" value="InterPro"/>
</dbReference>
<dbReference type="InterPro" id="IPR013328">
    <property type="entry name" value="6PGD_dom2"/>
</dbReference>
<reference evidence="5 6" key="1">
    <citation type="submission" date="2015-08" db="EMBL/GenBank/DDBJ databases">
        <title>Genome sequence of the pristinamycin over-producing bacterium Streptomyces pristinaespiralis HCCB10218.</title>
        <authorList>
            <person name="Tian J."/>
            <person name="Yang J."/>
            <person name="Li L."/>
            <person name="Ruan L."/>
            <person name="Wei W."/>
            <person name="Zheng G."/>
            <person name="Wei Z."/>
            <person name="Yang S."/>
            <person name="Ge M."/>
            <person name="Jiang W."/>
            <person name="Lu Y."/>
        </authorList>
    </citation>
    <scope>NUCLEOTIDE SEQUENCE [LARGE SCALE GENOMIC DNA]</scope>
    <source>
        <strain evidence="5 6">HCCB 10218</strain>
    </source>
</reference>
<dbReference type="PATRIC" id="fig|38300.4.peg.3443"/>
<sequence>MSHESPSLVPASAGSVSVIGLGQMGSALAEAFLAAGRTTTVWNRTPAKADALVERGAVRADSIADAVAAGDAVVVCVLDYAAVRELLDPVVGVLAGRTLVNLTSGSPEQARESAAWAAGHGFSYLDGAVMTTPPGIGRPSSMILCSGSPAAFAEHREALAALGDPVDLGEDAGLAALYDTGLLGLMWSVFAGWLHAAALVGVDGVPAGAFTPLAIRWLTTVGGFMETYAPQLDACRYPGDDATVAVQLAAVDHLLEASRARGVDTRLPELHRDMMAKTVASGHGQDSYARVIEQFRGA</sequence>
<dbReference type="GO" id="GO:0031491">
    <property type="term" value="F:nucleosome binding"/>
    <property type="evidence" value="ECO:0007669"/>
    <property type="project" value="TreeGrafter"/>
</dbReference>
<dbReference type="InterPro" id="IPR048666">
    <property type="entry name" value="RedAm-like_C"/>
</dbReference>
<dbReference type="InterPro" id="IPR006115">
    <property type="entry name" value="6PGDH_NADP-bd"/>
</dbReference>
<evidence type="ECO:0000259" key="3">
    <source>
        <dbReference type="Pfam" id="PF03446"/>
    </source>
</evidence>
<dbReference type="PIRSF" id="PIRSF000103">
    <property type="entry name" value="HIBADH"/>
    <property type="match status" value="1"/>
</dbReference>
<dbReference type="RefSeq" id="WP_005313808.1">
    <property type="nucleotide sequence ID" value="NZ_CP011340.1"/>
</dbReference>
<evidence type="ECO:0000256" key="2">
    <source>
        <dbReference type="ARBA" id="ARBA00023002"/>
    </source>
</evidence>
<dbReference type="OrthoDB" id="4029976at2"/>
<evidence type="ECO:0000313" key="5">
    <source>
        <dbReference type="EMBL" id="ALC21583.1"/>
    </source>
</evidence>
<dbReference type="InterPro" id="IPR036291">
    <property type="entry name" value="NAD(P)-bd_dom_sf"/>
</dbReference>
<evidence type="ECO:0000259" key="4">
    <source>
        <dbReference type="Pfam" id="PF21761"/>
    </source>
</evidence>
<protein>
    <submittedName>
        <fullName evidence="5">6-phosphogluconate dehydrogenase</fullName>
    </submittedName>
</protein>
<keyword evidence="2" id="KW-0560">Oxidoreductase</keyword>
<accession>A0A0M3QIN0</accession>
<dbReference type="GO" id="GO:0016491">
    <property type="term" value="F:oxidoreductase activity"/>
    <property type="evidence" value="ECO:0007669"/>
    <property type="project" value="UniProtKB-KW"/>
</dbReference>
<dbReference type="STRING" id="38300.SPRI_3277"/>
<feature type="domain" description="NADPH-dependent reductive aminase-like C-terminal" evidence="4">
    <location>
        <begin position="171"/>
        <end position="296"/>
    </location>
</feature>
<dbReference type="Pfam" id="PF21761">
    <property type="entry name" value="RedAm-like_C"/>
    <property type="match status" value="1"/>
</dbReference>
<gene>
    <name evidence="5" type="ORF">SPRI_3277</name>
</gene>
<evidence type="ECO:0000313" key="6">
    <source>
        <dbReference type="Proteomes" id="UP000060513"/>
    </source>
</evidence>
<dbReference type="InterPro" id="IPR051265">
    <property type="entry name" value="HIBADH-related_NP60_sf"/>
</dbReference>
<dbReference type="KEGG" id="spri:SPRI_3277"/>
<proteinExistence type="inferred from homology"/>
<dbReference type="EMBL" id="CP011340">
    <property type="protein sequence ID" value="ALC21583.1"/>
    <property type="molecule type" value="Genomic_DNA"/>
</dbReference>
<dbReference type="GO" id="GO:0140673">
    <property type="term" value="P:transcription elongation-coupled chromatin remodeling"/>
    <property type="evidence" value="ECO:0007669"/>
    <property type="project" value="TreeGrafter"/>
</dbReference>
<dbReference type="Proteomes" id="UP000060513">
    <property type="component" value="Chromosome"/>
</dbReference>